<protein>
    <submittedName>
        <fullName evidence="1">4Fe-4S ferredoxin iron-sulfur binding domain-containing protein</fullName>
    </submittedName>
</protein>
<dbReference type="AlphaFoldDB" id="A0AAU8PFM6"/>
<evidence type="ECO:0000313" key="2">
    <source>
        <dbReference type="Proteomes" id="UP000009229"/>
    </source>
</evidence>
<dbReference type="Proteomes" id="UP000009229">
    <property type="component" value="Chromosome"/>
</dbReference>
<name>A0AAU8PFM6_DESK7</name>
<sequence>MEAKLKDFLRAQGAELVGISAVENIPDYHPPRNVNDIIPGARSVIVMAIPMLSGAIKCSSSRVATTQTKGMFEQLYRLSYQAGRYLERLGYRAAPIAPQIPIEMSRETKGFSGDLSLKHLAVAA</sequence>
<evidence type="ECO:0000313" key="1">
    <source>
        <dbReference type="EMBL" id="AEG16416.1"/>
    </source>
</evidence>
<dbReference type="KEGG" id="dku:Desku_2911"/>
<dbReference type="EMBL" id="CP002770">
    <property type="protein sequence ID" value="AEG16416.1"/>
    <property type="molecule type" value="Genomic_DNA"/>
</dbReference>
<proteinExistence type="predicted"/>
<gene>
    <name evidence="1" type="ordered locus">Desku_2911</name>
</gene>
<keyword evidence="2" id="KW-1185">Reference proteome</keyword>
<dbReference type="RefSeq" id="WP_013823927.1">
    <property type="nucleotide sequence ID" value="NC_015573.1"/>
</dbReference>
<organism evidence="1 2">
    <name type="scientific">Desulfofundulus kuznetsovii (strain DSM 6115 / VKM B-1805 / 17)</name>
    <name type="common">Desulfotomaculum kuznetsovii</name>
    <dbReference type="NCBI Taxonomy" id="760568"/>
    <lineage>
        <taxon>Bacteria</taxon>
        <taxon>Bacillati</taxon>
        <taxon>Bacillota</taxon>
        <taxon>Clostridia</taxon>
        <taxon>Eubacteriales</taxon>
        <taxon>Peptococcaceae</taxon>
        <taxon>Desulfofundulus</taxon>
    </lineage>
</organism>
<reference evidence="2" key="1">
    <citation type="submission" date="2011-05" db="EMBL/GenBank/DDBJ databases">
        <title>Complete sequence of Desulfotomaculum kuznetsovii DSM 6115.</title>
        <authorList>
            <person name="Lucas S."/>
            <person name="Han J."/>
            <person name="Lapidus A."/>
            <person name="Cheng J.-F."/>
            <person name="Goodwin L."/>
            <person name="Pitluck S."/>
            <person name="Peters L."/>
            <person name="Mikhailova N."/>
            <person name="Lu M."/>
            <person name="Saunders E."/>
            <person name="Han C."/>
            <person name="Tapia R."/>
            <person name="Land M."/>
            <person name="Hauser L."/>
            <person name="Kyrpides N."/>
            <person name="Ivanova N."/>
            <person name="Pagani I."/>
            <person name="Nazina T."/>
            <person name="Ivanova A."/>
            <person name="Parshina S."/>
            <person name="Kuever J."/>
            <person name="Muyzer G."/>
            <person name="Plugge C."/>
            <person name="Stams A."/>
            <person name="Woyke T."/>
        </authorList>
    </citation>
    <scope>NUCLEOTIDE SEQUENCE [LARGE SCALE GENOMIC DNA]</scope>
    <source>
        <strain evidence="2">DSM 6115 / VKM B-1805 / 17</strain>
    </source>
</reference>
<accession>A0AAU8PFM6</accession>